<dbReference type="Gene3D" id="2.60.40.10">
    <property type="entry name" value="Immunoglobulins"/>
    <property type="match status" value="1"/>
</dbReference>
<evidence type="ECO:0000256" key="5">
    <source>
        <dbReference type="ARBA" id="ARBA00023136"/>
    </source>
</evidence>
<evidence type="ECO:0000256" key="4">
    <source>
        <dbReference type="ARBA" id="ARBA00022989"/>
    </source>
</evidence>
<evidence type="ECO:0000256" key="6">
    <source>
        <dbReference type="SAM" id="MobiDB-lite"/>
    </source>
</evidence>
<feature type="region of interest" description="Disordered" evidence="6">
    <location>
        <begin position="383"/>
        <end position="402"/>
    </location>
</feature>
<feature type="region of interest" description="Disordered" evidence="6">
    <location>
        <begin position="162"/>
        <end position="202"/>
    </location>
</feature>
<feature type="compositionally biased region" description="Basic and acidic residues" evidence="6">
    <location>
        <begin position="165"/>
        <end position="181"/>
    </location>
</feature>
<evidence type="ECO:0000256" key="2">
    <source>
        <dbReference type="ARBA" id="ARBA00010265"/>
    </source>
</evidence>
<evidence type="ECO:0008006" key="10">
    <source>
        <dbReference type="Google" id="ProtNLM"/>
    </source>
</evidence>
<dbReference type="Pfam" id="PF03743">
    <property type="entry name" value="TrbI"/>
    <property type="match status" value="1"/>
</dbReference>
<keyword evidence="7" id="KW-0732">Signal</keyword>
<evidence type="ECO:0000256" key="7">
    <source>
        <dbReference type="SAM" id="SignalP"/>
    </source>
</evidence>
<organism evidence="8 9">
    <name type="scientific">Rhodovibrio sodomensis</name>
    <dbReference type="NCBI Taxonomy" id="1088"/>
    <lineage>
        <taxon>Bacteria</taxon>
        <taxon>Pseudomonadati</taxon>
        <taxon>Pseudomonadota</taxon>
        <taxon>Alphaproteobacteria</taxon>
        <taxon>Rhodospirillales</taxon>
        <taxon>Rhodovibrionaceae</taxon>
        <taxon>Rhodovibrio</taxon>
    </lineage>
</organism>
<feature type="signal peptide" evidence="7">
    <location>
        <begin position="1"/>
        <end position="18"/>
    </location>
</feature>
<reference evidence="8 9" key="1">
    <citation type="journal article" date="2020" name="Microorganisms">
        <title>Osmotic Adaptation and Compatible Solute Biosynthesis of Phototrophic Bacteria as Revealed from Genome Analyses.</title>
        <authorList>
            <person name="Imhoff J.F."/>
            <person name="Rahn T."/>
            <person name="Kunzel S."/>
            <person name="Keller A."/>
            <person name="Neulinger S.C."/>
        </authorList>
    </citation>
    <scope>NUCLEOTIDE SEQUENCE [LARGE SCALE GENOMIC DNA]</scope>
    <source>
        <strain evidence="8 9">DSM 9895</strain>
    </source>
</reference>
<keyword evidence="5" id="KW-0472">Membrane</keyword>
<dbReference type="InterPro" id="IPR042217">
    <property type="entry name" value="T4SS_VirB10/TrbI"/>
</dbReference>
<dbReference type="Proteomes" id="UP001296873">
    <property type="component" value="Unassembled WGS sequence"/>
</dbReference>
<dbReference type="PROSITE" id="PS51257">
    <property type="entry name" value="PROKAR_LIPOPROTEIN"/>
    <property type="match status" value="1"/>
</dbReference>
<comment type="subcellular location">
    <subcellularLocation>
        <location evidence="1">Membrane</location>
        <topology evidence="1">Single-pass membrane protein</topology>
    </subcellularLocation>
</comment>
<accession>A0ABS1DAL1</accession>
<comment type="caution">
    <text evidence="8">The sequence shown here is derived from an EMBL/GenBank/DDBJ whole genome shotgun (WGS) entry which is preliminary data.</text>
</comment>
<keyword evidence="4" id="KW-1133">Transmembrane helix</keyword>
<name>A0ABS1DAL1_9PROT</name>
<dbReference type="Gene3D" id="2.40.128.260">
    <property type="entry name" value="Type IV secretion system, VirB10/TraB/TrbI"/>
    <property type="match status" value="1"/>
</dbReference>
<feature type="compositionally biased region" description="Gly residues" evidence="6">
    <location>
        <begin position="509"/>
        <end position="526"/>
    </location>
</feature>
<evidence type="ECO:0000256" key="1">
    <source>
        <dbReference type="ARBA" id="ARBA00004167"/>
    </source>
</evidence>
<feature type="region of interest" description="Disordered" evidence="6">
    <location>
        <begin position="506"/>
        <end position="543"/>
    </location>
</feature>
<protein>
    <recommendedName>
        <fullName evidence="10">Abnormal spindle-like microcephaly-associated protein ASH domain-containing protein</fullName>
    </recommendedName>
</protein>
<keyword evidence="9" id="KW-1185">Reference proteome</keyword>
<keyword evidence="3" id="KW-0812">Transmembrane</keyword>
<dbReference type="RefSeq" id="WP_200338994.1">
    <property type="nucleotide sequence ID" value="NZ_NRRL01000003.1"/>
</dbReference>
<dbReference type="EMBL" id="NRRL01000003">
    <property type="protein sequence ID" value="MBK1666936.1"/>
    <property type="molecule type" value="Genomic_DNA"/>
</dbReference>
<feature type="compositionally biased region" description="Pro residues" evidence="6">
    <location>
        <begin position="182"/>
        <end position="198"/>
    </location>
</feature>
<dbReference type="CDD" id="cd16429">
    <property type="entry name" value="VirB10"/>
    <property type="match status" value="1"/>
</dbReference>
<dbReference type="InterPro" id="IPR013783">
    <property type="entry name" value="Ig-like_fold"/>
</dbReference>
<evidence type="ECO:0000256" key="3">
    <source>
        <dbReference type="ARBA" id="ARBA00022692"/>
    </source>
</evidence>
<dbReference type="InterPro" id="IPR005498">
    <property type="entry name" value="T4SS_VirB10/TraB/TrbI"/>
</dbReference>
<evidence type="ECO:0000313" key="8">
    <source>
        <dbReference type="EMBL" id="MBK1666936.1"/>
    </source>
</evidence>
<proteinExistence type="inferred from homology"/>
<comment type="similarity">
    <text evidence="2">Belongs to the TrbI/VirB10 family.</text>
</comment>
<feature type="compositionally biased region" description="Basic and acidic residues" evidence="6">
    <location>
        <begin position="390"/>
        <end position="402"/>
    </location>
</feature>
<feature type="chain" id="PRO_5046620375" description="Abnormal spindle-like microcephaly-associated protein ASH domain-containing protein" evidence="7">
    <location>
        <begin position="19"/>
        <end position="543"/>
    </location>
</feature>
<sequence length="543" mass="59449">MRKRALLAAVTASVLILAGCDDQPSVPQKDPAATVTTDPEAHEDATRALLEAIRTPPTEGGELEAAPETLTIKIFEGGQGSARTRVSNIGDETVTLVSVETLSSTNDMVYRADNCANGTVLEPGQSCRFYLGYRDNRGSDLETALVILSDARKTPRLKIPIVIDVEPRPEPAPKPEPEPEPKPAPAPQPEPRPAPQQPPVAQQPAFPVHQLATAHAARNGSGFGRAYARADRATVDSDPRYPKDDFPWTTSTLPVDRSRILTSDRIIKAVIERPFSNIACDRVTAQVETDVYSPDSANILIPRGTRFIGTCGDFNDRRATVTWTRFITPNGVSAKIQSSSADESGRHGIPGHLDRRVMDRFVYPLAFSALKAATTWFLADDDETTTNGETGERTTTETNESKAVEQFQNDAERTAGEFIKDFTNTKQVLSIPRGTRIDILLSEDVYFKSPREVVRLDDVEYEIKRDEERRVVTPANDPRAFRGAHPYEEPGRYIEINGKRYRLVEEGDQGGSRRGGQSGSGGGQVGAGDVYRGPPAAEQLMTR</sequence>
<evidence type="ECO:0000313" key="9">
    <source>
        <dbReference type="Proteomes" id="UP001296873"/>
    </source>
</evidence>
<gene>
    <name evidence="8" type="ORF">CKO28_02620</name>
</gene>